<dbReference type="EMBL" id="JAPQKH010000003">
    <property type="protein sequence ID" value="KAJ5108600.1"/>
    <property type="molecule type" value="Genomic_DNA"/>
</dbReference>
<reference evidence="4" key="1">
    <citation type="submission" date="2022-11" db="EMBL/GenBank/DDBJ databases">
        <authorList>
            <person name="Petersen C."/>
        </authorList>
    </citation>
    <scope>NUCLEOTIDE SEQUENCE</scope>
    <source>
        <strain evidence="4">IBT 30069</strain>
    </source>
</reference>
<comment type="caution">
    <text evidence="4">The sequence shown here is derived from an EMBL/GenBank/DDBJ whole genome shotgun (WGS) entry which is preliminary data.</text>
</comment>
<keyword evidence="1" id="KW-0677">Repeat</keyword>
<name>A0A9W9KJF4_9EURO</name>
<dbReference type="OrthoDB" id="426293at2759"/>
<evidence type="ECO:0000256" key="1">
    <source>
        <dbReference type="ARBA" id="ARBA00022737"/>
    </source>
</evidence>
<dbReference type="PANTHER" id="PTHR24198">
    <property type="entry name" value="ANKYRIN REPEAT AND PROTEIN KINASE DOMAIN-CONTAINING PROTEIN"/>
    <property type="match status" value="1"/>
</dbReference>
<dbReference type="InterPro" id="IPR002110">
    <property type="entry name" value="Ankyrin_rpt"/>
</dbReference>
<feature type="repeat" description="ANK" evidence="3">
    <location>
        <begin position="196"/>
        <end position="228"/>
    </location>
</feature>
<dbReference type="PROSITE" id="PS50297">
    <property type="entry name" value="ANK_REP_REGION"/>
    <property type="match status" value="1"/>
</dbReference>
<keyword evidence="5" id="KW-1185">Reference proteome</keyword>
<keyword evidence="2 3" id="KW-0040">ANK repeat</keyword>
<dbReference type="PANTHER" id="PTHR24198:SF165">
    <property type="entry name" value="ANKYRIN REPEAT-CONTAINING PROTEIN-RELATED"/>
    <property type="match status" value="1"/>
</dbReference>
<dbReference type="Proteomes" id="UP001149165">
    <property type="component" value="Unassembled WGS sequence"/>
</dbReference>
<accession>A0A9W9KJF4</accession>
<dbReference type="Gene3D" id="1.25.40.20">
    <property type="entry name" value="Ankyrin repeat-containing domain"/>
    <property type="match status" value="2"/>
</dbReference>
<dbReference type="PROSITE" id="PS50088">
    <property type="entry name" value="ANK_REPEAT"/>
    <property type="match status" value="1"/>
</dbReference>
<proteinExistence type="predicted"/>
<dbReference type="SMART" id="SM00248">
    <property type="entry name" value="ANK"/>
    <property type="match status" value="4"/>
</dbReference>
<sequence length="256" mass="28603">MCADNELDSFRSKFTQLLQGPEPFVVQELGDVMIEAVEQDNVEFASELLRHGYRIDGADFSREAVLRKSKGVLDAFLKAGWDVNELAIDKATPVLCYAVYDEDLTGWLLDRGANPNQRCDIICTPLSFAVQMAPMGVVELMLDRGGDVQQGQLIPYSIYREEGVIDMISFLVKLGAPLNVPMCNDMYTLCRFFFNNLGTALHIAAELGKLDVIRHLISLGADPSVVDYKKRTVLKYSKDENLTNVVELLEMLGVQE</sequence>
<protein>
    <submittedName>
        <fullName evidence="4">Uncharacterized protein</fullName>
    </submittedName>
</protein>
<evidence type="ECO:0000313" key="4">
    <source>
        <dbReference type="EMBL" id="KAJ5108600.1"/>
    </source>
</evidence>
<dbReference type="InterPro" id="IPR036770">
    <property type="entry name" value="Ankyrin_rpt-contain_sf"/>
</dbReference>
<evidence type="ECO:0000256" key="3">
    <source>
        <dbReference type="PROSITE-ProRule" id="PRU00023"/>
    </source>
</evidence>
<evidence type="ECO:0000313" key="5">
    <source>
        <dbReference type="Proteomes" id="UP001149165"/>
    </source>
</evidence>
<dbReference type="AlphaFoldDB" id="A0A9W9KJF4"/>
<dbReference type="SUPFAM" id="SSF48403">
    <property type="entry name" value="Ankyrin repeat"/>
    <property type="match status" value="1"/>
</dbReference>
<evidence type="ECO:0000256" key="2">
    <source>
        <dbReference type="ARBA" id="ARBA00023043"/>
    </source>
</evidence>
<organism evidence="4 5">
    <name type="scientific">Penicillium angulare</name>
    <dbReference type="NCBI Taxonomy" id="116970"/>
    <lineage>
        <taxon>Eukaryota</taxon>
        <taxon>Fungi</taxon>
        <taxon>Dikarya</taxon>
        <taxon>Ascomycota</taxon>
        <taxon>Pezizomycotina</taxon>
        <taxon>Eurotiomycetes</taxon>
        <taxon>Eurotiomycetidae</taxon>
        <taxon>Eurotiales</taxon>
        <taxon>Aspergillaceae</taxon>
        <taxon>Penicillium</taxon>
    </lineage>
</organism>
<gene>
    <name evidence="4" type="ORF">N7456_005275</name>
</gene>
<dbReference type="Pfam" id="PF00023">
    <property type="entry name" value="Ank"/>
    <property type="match status" value="1"/>
</dbReference>
<reference evidence="4" key="2">
    <citation type="journal article" date="2023" name="IMA Fungus">
        <title>Comparative genomic study of the Penicillium genus elucidates a diverse pangenome and 15 lateral gene transfer events.</title>
        <authorList>
            <person name="Petersen C."/>
            <person name="Sorensen T."/>
            <person name="Nielsen M.R."/>
            <person name="Sondergaard T.E."/>
            <person name="Sorensen J.L."/>
            <person name="Fitzpatrick D.A."/>
            <person name="Frisvad J.C."/>
            <person name="Nielsen K.L."/>
        </authorList>
    </citation>
    <scope>NUCLEOTIDE SEQUENCE</scope>
    <source>
        <strain evidence="4">IBT 30069</strain>
    </source>
</reference>